<dbReference type="VEuPathDB" id="VectorBase:AATE000518"/>
<dbReference type="EnsemblMetazoa" id="AATE000518-RA">
    <property type="protein sequence ID" value="AATE000518-PA.1"/>
    <property type="gene ID" value="AATE000518"/>
</dbReference>
<proteinExistence type="predicted"/>
<evidence type="ECO:0000313" key="1">
    <source>
        <dbReference type="EnsemblMetazoa" id="AATE000518-PA.1"/>
    </source>
</evidence>
<protein>
    <submittedName>
        <fullName evidence="1">Uncharacterized protein</fullName>
    </submittedName>
</protein>
<organism evidence="1">
    <name type="scientific">Anopheles atroparvus</name>
    <name type="common">European mosquito</name>
    <dbReference type="NCBI Taxonomy" id="41427"/>
    <lineage>
        <taxon>Eukaryota</taxon>
        <taxon>Metazoa</taxon>
        <taxon>Ecdysozoa</taxon>
        <taxon>Arthropoda</taxon>
        <taxon>Hexapoda</taxon>
        <taxon>Insecta</taxon>
        <taxon>Pterygota</taxon>
        <taxon>Neoptera</taxon>
        <taxon>Endopterygota</taxon>
        <taxon>Diptera</taxon>
        <taxon>Nematocera</taxon>
        <taxon>Culicoidea</taxon>
        <taxon>Culicidae</taxon>
        <taxon>Anophelinae</taxon>
        <taxon>Anopheles</taxon>
    </lineage>
</organism>
<reference evidence="1" key="1">
    <citation type="submission" date="2022-08" db="UniProtKB">
        <authorList>
            <consortium name="EnsemblMetazoa"/>
        </authorList>
    </citation>
    <scope>IDENTIFICATION</scope>
    <source>
        <strain evidence="1">EBRO</strain>
    </source>
</reference>
<dbReference type="AlphaFoldDB" id="A0A182IJU0"/>
<name>A0A182IJU0_ANOAO</name>
<accession>A0A182IJU0</accession>
<sequence length="386" mass="41949">MALKSQRDCTDVDLSSRRCIHQYAAAAVESSSAAAPLVAGAAQRIPFASDDTGPGGSEGIWHGRISAGLESVEFLILTIATELVYKNRTKSTINGVAMFHDSSCGMLEGWKNAALMVDGPDQVRRISLEDNFALHTADYEPPLYLLHGQVSRSYEHETKDFNARRNCLRKRQTGNPPFQISEKVGDDVSPLATDSIAVRDRVPQTISIRQSEWMWTKLLLLLLLSVVINRAGWLVQPLLLMMILSRAERGRKCAKACRHQHLVAVAVEPPIGGAAAAKIPERWRAEPLRVEVGVGGRFGLLQALVGSQRLPEPPDEPSGAIAVEPAITTEAFDGSWGIGGGCGCGWPGWWCWLLAADAVAEMRDERREETVLLMGAVVGVGVEVPQ</sequence>